<protein>
    <submittedName>
        <fullName evidence="1">Mycosubtilin synthase subunit A</fullName>
    </submittedName>
</protein>
<organism evidence="1 2">
    <name type="scientific">Durusdinium trenchii</name>
    <dbReference type="NCBI Taxonomy" id="1381693"/>
    <lineage>
        <taxon>Eukaryota</taxon>
        <taxon>Sar</taxon>
        <taxon>Alveolata</taxon>
        <taxon>Dinophyceae</taxon>
        <taxon>Suessiales</taxon>
        <taxon>Symbiodiniaceae</taxon>
        <taxon>Durusdinium</taxon>
    </lineage>
</organism>
<gene>
    <name evidence="1" type="ORF">SCF082_LOCUS19228</name>
</gene>
<name>A0ABP0KW73_9DINO</name>
<evidence type="ECO:0000313" key="1">
    <source>
        <dbReference type="EMBL" id="CAK9030500.1"/>
    </source>
</evidence>
<keyword evidence="2" id="KW-1185">Reference proteome</keyword>
<evidence type="ECO:0000313" key="2">
    <source>
        <dbReference type="Proteomes" id="UP001642464"/>
    </source>
</evidence>
<accession>A0ABP0KW73</accession>
<comment type="caution">
    <text evidence="1">The sequence shown here is derived from an EMBL/GenBank/DDBJ whole genome shotgun (WGS) entry which is preliminary data.</text>
</comment>
<proteinExistence type="predicted"/>
<reference evidence="1 2" key="1">
    <citation type="submission" date="2024-02" db="EMBL/GenBank/DDBJ databases">
        <authorList>
            <person name="Chen Y."/>
            <person name="Shah S."/>
            <person name="Dougan E. K."/>
            <person name="Thang M."/>
            <person name="Chan C."/>
        </authorList>
    </citation>
    <scope>NUCLEOTIDE SEQUENCE [LARGE SCALE GENOMIC DNA]</scope>
</reference>
<dbReference type="Proteomes" id="UP001642464">
    <property type="component" value="Unassembled WGS sequence"/>
</dbReference>
<dbReference type="EMBL" id="CAXAMM010013113">
    <property type="protein sequence ID" value="CAK9030500.1"/>
    <property type="molecule type" value="Genomic_DNA"/>
</dbReference>
<sequence>MERVLHAFQEAGLSLVSRAYFLRVLGRFRDFEVLLDAYGSSSTSIDVAHFLEWLKPEVPPQLQASAASAASASALVEDLARRSVTLRTLLKFLRSLPKTMPHFNVERTRTVDVVWQVIIPETATRGCSYAELLESERRLPDKMISHNWGNLFAHLMAAVFADAAGKPSFSAILSWLQLGAKGLDMIEALIEDAGQLDSTRWLCIFAVNQHISICDSTWGCRDSVTNVPFTGCGCKRRKFHSGPRCEMDKFDAMITLFKQKKPGYEHILAVDSQVGLLNRIWVVAEVAEVFRQELPCKVVLHQPSSDLEEKTMALNVWTAEASRPEDVSMILDKIEDKDVFNERTKAALLAVGYLASLEAHVEMRYHLRGISSAEADAAFLRTVDACRAKLRQLRASQSEVLEIWRSFNEDEKIGSSDRDTKAMIALVNMIRECDLMLPECFIKTYREAAFPEAGYHEGMSDEEVYERFWQMRTGVRSVSQLPHVYMDGPALMAVLAKWRPPHASVLCLTCPQKKIGEVYKMGYHVQMTEQKFPSHLITLVHTVPDAAGKLVIHRGLDEEPRVYEGPFEGSPMARFIVQEALPFFGVLHEANRIHYSLRATGCGLFTIWLGHGDISEEIKTFAKDLQELPRKTDIPCCFLNSEALSKEPLGRFFHDLELEVEPVAMLFLGDFASSPHKVDHLKRFMWSLKSTDQPADLLAFIEAARRGEIEGEEIQAAKPLLKATYLAPPDLHSSCR</sequence>